<organism evidence="2 3">
    <name type="scientific">Vibrio albus</name>
    <dbReference type="NCBI Taxonomy" id="2200953"/>
    <lineage>
        <taxon>Bacteria</taxon>
        <taxon>Pseudomonadati</taxon>
        <taxon>Pseudomonadota</taxon>
        <taxon>Gammaproteobacteria</taxon>
        <taxon>Vibrionales</taxon>
        <taxon>Vibrionaceae</taxon>
        <taxon>Vibrio</taxon>
    </lineage>
</organism>
<dbReference type="Proteomes" id="UP000245362">
    <property type="component" value="Unassembled WGS sequence"/>
</dbReference>
<dbReference type="EMBL" id="QFWT01000005">
    <property type="protein sequence ID" value="PWI33376.1"/>
    <property type="molecule type" value="Genomic_DNA"/>
</dbReference>
<gene>
    <name evidence="2" type="ORF">DI392_11010</name>
</gene>
<proteinExistence type="predicted"/>
<accession>A0A2U3B988</accession>
<feature type="domain" description="Putative heavy-metal chelation" evidence="1">
    <location>
        <begin position="139"/>
        <end position="219"/>
    </location>
</feature>
<evidence type="ECO:0000313" key="3">
    <source>
        <dbReference type="Proteomes" id="UP000245362"/>
    </source>
</evidence>
<reference evidence="2 3" key="1">
    <citation type="submission" date="2018-05" db="EMBL/GenBank/DDBJ databases">
        <title>Vibrio limimaris sp. nov., isolated from marine sediment.</title>
        <authorList>
            <person name="Li C.-M."/>
        </authorList>
    </citation>
    <scope>NUCLEOTIDE SEQUENCE [LARGE SCALE GENOMIC DNA]</scope>
    <source>
        <strain evidence="2 3">E4404</strain>
    </source>
</reference>
<evidence type="ECO:0000259" key="1">
    <source>
        <dbReference type="Pfam" id="PF04016"/>
    </source>
</evidence>
<comment type="caution">
    <text evidence="2">The sequence shown here is derived from an EMBL/GenBank/DDBJ whole genome shotgun (WGS) entry which is preliminary data.</text>
</comment>
<keyword evidence="3" id="KW-1185">Reference proteome</keyword>
<sequence>MEQSLFFTNLLNKFRNIVKEHDIAGEEVSISGKVLTNEEAIGNPDRKDFPLLTGKERLMQAEFRGFKGQAFSDMPGPFTGTIASILEKEPQNNWERAVFIATMNAVCAYLGIADKTVHCKNNEPEECASQLVAYVKQHYGNAKIALVGLQPSMLEALSGEFMVRNLDLDKDKIGSIKFGVEIEDGFTKKDEVLDWCDIIIATGSTCANGSIVNYLDQKPVLFYGTTVSGAAALMNLPRFCACAG</sequence>
<evidence type="ECO:0000313" key="2">
    <source>
        <dbReference type="EMBL" id="PWI33376.1"/>
    </source>
</evidence>
<dbReference type="SUPFAM" id="SSF159713">
    <property type="entry name" value="Dhaf3308-like"/>
    <property type="match status" value="1"/>
</dbReference>
<dbReference type="OrthoDB" id="3596at2"/>
<dbReference type="Pfam" id="PF04016">
    <property type="entry name" value="DUF364"/>
    <property type="match status" value="1"/>
</dbReference>
<protein>
    <recommendedName>
        <fullName evidence="1">Putative heavy-metal chelation domain-containing protein</fullName>
    </recommendedName>
</protein>
<dbReference type="InterPro" id="IPR007161">
    <property type="entry name" value="DUF364"/>
</dbReference>
<dbReference type="RefSeq" id="WP_109319960.1">
    <property type="nucleotide sequence ID" value="NZ_QFWT01000005.1"/>
</dbReference>
<dbReference type="Gene3D" id="3.40.50.11590">
    <property type="match status" value="1"/>
</dbReference>
<name>A0A2U3B988_9VIBR</name>
<dbReference type="AlphaFoldDB" id="A0A2U3B988"/>